<dbReference type="InterPro" id="IPR037401">
    <property type="entry name" value="SnoaL-like"/>
</dbReference>
<dbReference type="RefSeq" id="WP_094845473.1">
    <property type="nucleotide sequence ID" value="NZ_NEVJ01000001.1"/>
</dbReference>
<dbReference type="InterPro" id="IPR008317">
    <property type="entry name" value="UCP030561"/>
</dbReference>
<dbReference type="PIRSF" id="PIRSF030561">
    <property type="entry name" value="UCP030561"/>
    <property type="match status" value="1"/>
</dbReference>
<keyword evidence="3" id="KW-1185">Reference proteome</keyword>
<sequence length="121" mass="13394">MTEEYAAAVVQKQLDAYNAKDLEALIQTYAPDAEQYALHGGLLAKGRDAMRERFAARFAEPDLHARLLARTVMGNFVTDLELVTRNFPEGVGSMEMLCIYEVADGMIQRASFALGEPRLPA</sequence>
<gene>
    <name evidence="2" type="ORF">CAL26_03285</name>
</gene>
<dbReference type="EMBL" id="NEVJ01000001">
    <property type="protein sequence ID" value="OZI26369.1"/>
    <property type="molecule type" value="Genomic_DNA"/>
</dbReference>
<feature type="domain" description="SnoaL-like" evidence="1">
    <location>
        <begin position="10"/>
        <end position="109"/>
    </location>
</feature>
<dbReference type="Pfam" id="PF12680">
    <property type="entry name" value="SnoaL_2"/>
    <property type="match status" value="1"/>
</dbReference>
<dbReference type="AlphaFoldDB" id="A0A261RMW4"/>
<dbReference type="Proteomes" id="UP000216857">
    <property type="component" value="Unassembled WGS sequence"/>
</dbReference>
<comment type="caution">
    <text evidence="2">The sequence shown here is derived from an EMBL/GenBank/DDBJ whole genome shotgun (WGS) entry which is preliminary data.</text>
</comment>
<name>A0A261RMW4_9BORD</name>
<dbReference type="SUPFAM" id="SSF54427">
    <property type="entry name" value="NTF2-like"/>
    <property type="match status" value="1"/>
</dbReference>
<protein>
    <submittedName>
        <fullName evidence="2">Steroid delta-isomerase</fullName>
    </submittedName>
</protein>
<evidence type="ECO:0000313" key="3">
    <source>
        <dbReference type="Proteomes" id="UP000216857"/>
    </source>
</evidence>
<dbReference type="GO" id="GO:0016853">
    <property type="term" value="F:isomerase activity"/>
    <property type="evidence" value="ECO:0007669"/>
    <property type="project" value="UniProtKB-KW"/>
</dbReference>
<dbReference type="Gene3D" id="3.10.450.50">
    <property type="match status" value="1"/>
</dbReference>
<dbReference type="InterPro" id="IPR032710">
    <property type="entry name" value="NTF2-like_dom_sf"/>
</dbReference>
<evidence type="ECO:0000313" key="2">
    <source>
        <dbReference type="EMBL" id="OZI26369.1"/>
    </source>
</evidence>
<proteinExistence type="predicted"/>
<organism evidence="2 3">
    <name type="scientific">Bordetella genomosp. 9</name>
    <dbReference type="NCBI Taxonomy" id="1416803"/>
    <lineage>
        <taxon>Bacteria</taxon>
        <taxon>Pseudomonadati</taxon>
        <taxon>Pseudomonadota</taxon>
        <taxon>Betaproteobacteria</taxon>
        <taxon>Burkholderiales</taxon>
        <taxon>Alcaligenaceae</taxon>
        <taxon>Bordetella</taxon>
    </lineage>
</organism>
<evidence type="ECO:0000259" key="1">
    <source>
        <dbReference type="Pfam" id="PF12680"/>
    </source>
</evidence>
<accession>A0A261RMW4</accession>
<reference evidence="2" key="1">
    <citation type="submission" date="2017-05" db="EMBL/GenBank/DDBJ databases">
        <title>Complete and WGS of Bordetella genogroups.</title>
        <authorList>
            <person name="Spilker T."/>
            <person name="Lipuma J."/>
        </authorList>
    </citation>
    <scope>NUCLEOTIDE SEQUENCE</scope>
    <source>
        <strain evidence="2">AU21707</strain>
    </source>
</reference>
<dbReference type="OrthoDB" id="9797178at2"/>